<accession>A0ABC8S150</accession>
<evidence type="ECO:0000256" key="3">
    <source>
        <dbReference type="ARBA" id="ARBA00022980"/>
    </source>
</evidence>
<protein>
    <recommendedName>
        <fullName evidence="9">Ribosomal protein L18</fullName>
    </recommendedName>
</protein>
<keyword evidence="8" id="KW-1185">Reference proteome</keyword>
<evidence type="ECO:0000256" key="5">
    <source>
        <dbReference type="ARBA" id="ARBA00023274"/>
    </source>
</evidence>
<organism evidence="7 8">
    <name type="scientific">Ilex paraguariensis</name>
    <name type="common">yerba mate</name>
    <dbReference type="NCBI Taxonomy" id="185542"/>
    <lineage>
        <taxon>Eukaryota</taxon>
        <taxon>Viridiplantae</taxon>
        <taxon>Streptophyta</taxon>
        <taxon>Embryophyta</taxon>
        <taxon>Tracheophyta</taxon>
        <taxon>Spermatophyta</taxon>
        <taxon>Magnoliopsida</taxon>
        <taxon>eudicotyledons</taxon>
        <taxon>Gunneridae</taxon>
        <taxon>Pentapetalae</taxon>
        <taxon>asterids</taxon>
        <taxon>campanulids</taxon>
        <taxon>Aquifoliales</taxon>
        <taxon>Aquifoliaceae</taxon>
        <taxon>Ilex</taxon>
    </lineage>
</organism>
<dbReference type="GO" id="GO:0005840">
    <property type="term" value="C:ribosome"/>
    <property type="evidence" value="ECO:0007669"/>
    <property type="project" value="UniProtKB-KW"/>
</dbReference>
<dbReference type="SUPFAM" id="SSF53137">
    <property type="entry name" value="Translational machinery components"/>
    <property type="match status" value="1"/>
</dbReference>
<evidence type="ECO:0000256" key="1">
    <source>
        <dbReference type="ARBA" id="ARBA00004173"/>
    </source>
</evidence>
<evidence type="ECO:0000256" key="2">
    <source>
        <dbReference type="ARBA" id="ARBA00007116"/>
    </source>
</evidence>
<dbReference type="Gene3D" id="3.30.420.80">
    <property type="entry name" value="Ribosomal protein S11"/>
    <property type="match status" value="1"/>
</dbReference>
<dbReference type="InterPro" id="IPR005484">
    <property type="entry name" value="Ribosomal_uL18_bac/plant/anim"/>
</dbReference>
<comment type="caution">
    <text evidence="7">The sequence shown here is derived from an EMBL/GenBank/DDBJ whole genome shotgun (WGS) entry which is preliminary data.</text>
</comment>
<proteinExistence type="inferred from homology"/>
<dbReference type="PANTHER" id="PTHR12899:SF7">
    <property type="entry name" value="EXPRESSED PROTEIN"/>
    <property type="match status" value="1"/>
</dbReference>
<reference evidence="7 8" key="1">
    <citation type="submission" date="2024-02" db="EMBL/GenBank/DDBJ databases">
        <authorList>
            <person name="Vignale AGUSTIN F."/>
            <person name="Sosa J E."/>
            <person name="Modenutti C."/>
        </authorList>
    </citation>
    <scope>NUCLEOTIDE SEQUENCE [LARGE SCALE GENOMIC DNA]</scope>
</reference>
<keyword evidence="5" id="KW-0687">Ribonucleoprotein</keyword>
<gene>
    <name evidence="7" type="ORF">ILEXP_LOCUS19012</name>
</gene>
<feature type="compositionally biased region" description="Basic and acidic residues" evidence="6">
    <location>
        <begin position="207"/>
        <end position="216"/>
    </location>
</feature>
<comment type="subcellular location">
    <subcellularLocation>
        <location evidence="1">Mitochondrion</location>
    </subcellularLocation>
</comment>
<dbReference type="EMBL" id="CAUOFW020002059">
    <property type="protein sequence ID" value="CAK9150862.1"/>
    <property type="molecule type" value="Genomic_DNA"/>
</dbReference>
<comment type="similarity">
    <text evidence="2">Belongs to the universal ribosomal protein uL18 family.</text>
</comment>
<dbReference type="CDD" id="cd00432">
    <property type="entry name" value="Ribosomal_L18_L5e"/>
    <property type="match status" value="1"/>
</dbReference>
<dbReference type="InterPro" id="IPR057268">
    <property type="entry name" value="Ribosomal_L18"/>
</dbReference>
<evidence type="ECO:0000313" key="8">
    <source>
        <dbReference type="Proteomes" id="UP001642360"/>
    </source>
</evidence>
<dbReference type="AlphaFoldDB" id="A0ABC8S150"/>
<keyword evidence="3" id="KW-0689">Ribosomal protein</keyword>
<dbReference type="GO" id="GO:0005739">
    <property type="term" value="C:mitochondrion"/>
    <property type="evidence" value="ECO:0007669"/>
    <property type="project" value="UniProtKB-SubCell"/>
</dbReference>
<dbReference type="Proteomes" id="UP001642360">
    <property type="component" value="Unassembled WGS sequence"/>
</dbReference>
<name>A0ABC8S150_9AQUA</name>
<keyword evidence="4" id="KW-0496">Mitochondrion</keyword>
<dbReference type="PANTHER" id="PTHR12899">
    <property type="entry name" value="39S RIBOSOMAL PROTEIN L18, MITOCHONDRIAL"/>
    <property type="match status" value="1"/>
</dbReference>
<evidence type="ECO:0000313" key="7">
    <source>
        <dbReference type="EMBL" id="CAK9150862.1"/>
    </source>
</evidence>
<evidence type="ECO:0000256" key="6">
    <source>
        <dbReference type="SAM" id="MobiDB-lite"/>
    </source>
</evidence>
<evidence type="ECO:0000256" key="4">
    <source>
        <dbReference type="ARBA" id="ARBA00023128"/>
    </source>
</evidence>
<evidence type="ECO:0008006" key="9">
    <source>
        <dbReference type="Google" id="ProtNLM"/>
    </source>
</evidence>
<sequence>MTPFHSGTIQFRSPSESFTILNDVTTTSAVSDPFIAVTQMTFMFLRRVSTLTSVVNCHLLLRVCGFSSRVLGLENQAVQASLNDNKGITSPNYVSRHHLSPWFSDNKAHLEDCKIELVDNESWHVSSGLAEAWRGTAGMVERQAVFTEEDEVVLNNVPPNKEDPDFDEIEDMRVRGNLFYKIDRGSKEFEEYSYDFHRRNSAKKKGDRSERKKNDNLSRNLASPIEKSSKNKDEWKESKKEDVNHSSALRGERLPKVGKESHLTLQFHEVDNSGAGKKQRTPTFNQLTAPYHEPFCLDIYISKASVRACIIHRATSNVVAVAHTISKDMKFDLVSTKNRTACAAVGEVLAQRALADDIHNVVYTPRKGEKLEGKLQIVLQSIIDNGVDVKVKIKQRKFKKAGLLPTA</sequence>
<dbReference type="GO" id="GO:1990904">
    <property type="term" value="C:ribonucleoprotein complex"/>
    <property type="evidence" value="ECO:0007669"/>
    <property type="project" value="UniProtKB-KW"/>
</dbReference>
<dbReference type="InterPro" id="IPR036967">
    <property type="entry name" value="Ribosomal_uS11_sf"/>
</dbReference>
<feature type="compositionally biased region" description="Basic and acidic residues" evidence="6">
    <location>
        <begin position="227"/>
        <end position="255"/>
    </location>
</feature>
<dbReference type="Pfam" id="PF00861">
    <property type="entry name" value="Ribosomal_L18p"/>
    <property type="match status" value="1"/>
</dbReference>
<feature type="region of interest" description="Disordered" evidence="6">
    <location>
        <begin position="200"/>
        <end position="255"/>
    </location>
</feature>